<dbReference type="Pfam" id="PF04187">
    <property type="entry name" value="Cofac_haem_bdg"/>
    <property type="match status" value="1"/>
</dbReference>
<feature type="domain" description="PDZ" evidence="1">
    <location>
        <begin position="303"/>
        <end position="372"/>
    </location>
</feature>
<dbReference type="InterPro" id="IPR041489">
    <property type="entry name" value="PDZ_6"/>
</dbReference>
<dbReference type="SUPFAM" id="SSF159501">
    <property type="entry name" value="EreA/ChaN-like"/>
    <property type="match status" value="1"/>
</dbReference>
<accession>A0A382BM09</accession>
<dbReference type="CDD" id="cd14727">
    <property type="entry name" value="ChanN-like"/>
    <property type="match status" value="1"/>
</dbReference>
<dbReference type="PROSITE" id="PS50106">
    <property type="entry name" value="PDZ"/>
    <property type="match status" value="1"/>
</dbReference>
<evidence type="ECO:0000259" key="1">
    <source>
        <dbReference type="PROSITE" id="PS50106"/>
    </source>
</evidence>
<dbReference type="InterPro" id="IPR001478">
    <property type="entry name" value="PDZ"/>
</dbReference>
<dbReference type="Gene3D" id="2.30.42.10">
    <property type="match status" value="1"/>
</dbReference>
<sequence>MILTTRFFVALFLSLPLFTENIALGEEYAVPHSGSPYLPLDDLQNNEILHLPTGLKVSFDQMQNVISSSRVIYIGETHDNTEAHRVQLEIIGDLTRRFPEKISVGMEMFRRSAQQDLDRWSKGELSLDHFKKLFRKNWGNGYPLYKPIFDFINKNHIPLIGLKPSKKTENLFRNNEQPSDQNNLPQIDFDDRYHRPFSMSIFGGHQAMEKPYRMLLLWEETMAQTVADFLMDPSNINSKLVVLAGGFHVQYGFGMPKRAFRRVPHSYSIILPTVTELPPELEDREMDVQHVSIPLYSGDYAWKLQYKVLPDNKVKLGVTLENSENAVRIKSVSANSNAERAGLKKDDILLAINEIKLIDIEDLTDTLRKLEI</sequence>
<gene>
    <name evidence="2" type="ORF">METZ01_LOCUS167186</name>
</gene>
<dbReference type="EMBL" id="UINC01030251">
    <property type="protein sequence ID" value="SVB14332.1"/>
    <property type="molecule type" value="Genomic_DNA"/>
</dbReference>
<reference evidence="2" key="1">
    <citation type="submission" date="2018-05" db="EMBL/GenBank/DDBJ databases">
        <authorList>
            <person name="Lanie J.A."/>
            <person name="Ng W.-L."/>
            <person name="Kazmierczak K.M."/>
            <person name="Andrzejewski T.M."/>
            <person name="Davidsen T.M."/>
            <person name="Wayne K.J."/>
            <person name="Tettelin H."/>
            <person name="Glass J.I."/>
            <person name="Rusch D."/>
            <person name="Podicherti R."/>
            <person name="Tsui H.-C.T."/>
            <person name="Winkler M.E."/>
        </authorList>
    </citation>
    <scope>NUCLEOTIDE SEQUENCE</scope>
</reference>
<dbReference type="Gene3D" id="3.40.50.11550">
    <property type="match status" value="1"/>
</dbReference>
<dbReference type="AlphaFoldDB" id="A0A382BM09"/>
<dbReference type="Pfam" id="PF17820">
    <property type="entry name" value="PDZ_6"/>
    <property type="match status" value="1"/>
</dbReference>
<proteinExistence type="predicted"/>
<organism evidence="2">
    <name type="scientific">marine metagenome</name>
    <dbReference type="NCBI Taxonomy" id="408172"/>
    <lineage>
        <taxon>unclassified sequences</taxon>
        <taxon>metagenomes</taxon>
        <taxon>ecological metagenomes</taxon>
    </lineage>
</organism>
<evidence type="ECO:0000313" key="2">
    <source>
        <dbReference type="EMBL" id="SVB14332.1"/>
    </source>
</evidence>
<dbReference type="InterPro" id="IPR007314">
    <property type="entry name" value="Cofac_haem-bd_dom"/>
</dbReference>
<feature type="non-terminal residue" evidence="2">
    <location>
        <position position="372"/>
    </location>
</feature>
<protein>
    <recommendedName>
        <fullName evidence="1">PDZ domain-containing protein</fullName>
    </recommendedName>
</protein>
<name>A0A382BM09_9ZZZZ</name>
<dbReference type="SUPFAM" id="SSF50156">
    <property type="entry name" value="PDZ domain-like"/>
    <property type="match status" value="1"/>
</dbReference>
<dbReference type="InterPro" id="IPR036034">
    <property type="entry name" value="PDZ_sf"/>
</dbReference>